<protein>
    <submittedName>
        <fullName evidence="1">Uncharacterized protein</fullName>
    </submittedName>
</protein>
<proteinExistence type="predicted"/>
<dbReference type="Pfam" id="PF19603">
    <property type="entry name" value="DUF6108"/>
    <property type="match status" value="1"/>
</dbReference>
<gene>
    <name evidence="1" type="ORF">EVA_02574</name>
</gene>
<dbReference type="EMBL" id="AMCI01000418">
    <property type="protein sequence ID" value="EJX09325.1"/>
    <property type="molecule type" value="Genomic_DNA"/>
</dbReference>
<organism evidence="1">
    <name type="scientific">gut metagenome</name>
    <dbReference type="NCBI Taxonomy" id="749906"/>
    <lineage>
        <taxon>unclassified sequences</taxon>
        <taxon>metagenomes</taxon>
        <taxon>organismal metagenomes</taxon>
    </lineage>
</organism>
<evidence type="ECO:0000313" key="1">
    <source>
        <dbReference type="EMBL" id="EJX09325.1"/>
    </source>
</evidence>
<name>J9H5R3_9ZZZZ</name>
<dbReference type="AlphaFoldDB" id="J9H5R3"/>
<sequence length="137" mass="16150">MLLGMEVWSQTGLRISELFDGSYKRKDNAIEVVVKGKELDRYQLKVFRSLTIKNDPKDFLHVEQLVEQDGREAISKETGRIGNRLYYAFYAIPPHKGLFRYVFFRNSSLRKTEPNELTLVYMEGNVTMEELKMMFKK</sequence>
<reference evidence="1" key="1">
    <citation type="journal article" date="2012" name="PLoS ONE">
        <title>Gene sets for utilization of primary and secondary nutrition supplies in the distal gut of endangered iberian lynx.</title>
        <authorList>
            <person name="Alcaide M."/>
            <person name="Messina E."/>
            <person name="Richter M."/>
            <person name="Bargiela R."/>
            <person name="Peplies J."/>
            <person name="Huws S.A."/>
            <person name="Newbold C.J."/>
            <person name="Golyshin P.N."/>
            <person name="Simon M.A."/>
            <person name="Lopez G."/>
            <person name="Yakimov M.M."/>
            <person name="Ferrer M."/>
        </authorList>
    </citation>
    <scope>NUCLEOTIDE SEQUENCE</scope>
</reference>
<accession>J9H5R3</accession>
<comment type="caution">
    <text evidence="1">The sequence shown here is derived from an EMBL/GenBank/DDBJ whole genome shotgun (WGS) entry which is preliminary data.</text>
</comment>
<dbReference type="InterPro" id="IPR046090">
    <property type="entry name" value="DUF6108"/>
</dbReference>